<dbReference type="InterPro" id="IPR001314">
    <property type="entry name" value="Peptidase_S1A"/>
</dbReference>
<proteinExistence type="inferred from homology"/>
<dbReference type="GO" id="GO:0005576">
    <property type="term" value="C:extracellular region"/>
    <property type="evidence" value="ECO:0007669"/>
    <property type="project" value="UniProtKB-SubCell"/>
</dbReference>
<keyword evidence="8" id="KW-0732">Signal</keyword>
<dbReference type="EMBL" id="NWSH01000265">
    <property type="protein sequence ID" value="PCG77884.1"/>
    <property type="molecule type" value="Genomic_DNA"/>
</dbReference>
<evidence type="ECO:0000256" key="1">
    <source>
        <dbReference type="ARBA" id="ARBA00004239"/>
    </source>
</evidence>
<dbReference type="SUPFAM" id="SSF50494">
    <property type="entry name" value="Trypsin-like serine proteases"/>
    <property type="match status" value="1"/>
</dbReference>
<evidence type="ECO:0000256" key="6">
    <source>
        <dbReference type="ARBA" id="ARBA00055534"/>
    </source>
</evidence>
<organism evidence="10">
    <name type="scientific">Heliothis virescens</name>
    <name type="common">Tobacco budworm moth</name>
    <dbReference type="NCBI Taxonomy" id="7102"/>
    <lineage>
        <taxon>Eukaryota</taxon>
        <taxon>Metazoa</taxon>
        <taxon>Ecdysozoa</taxon>
        <taxon>Arthropoda</taxon>
        <taxon>Hexapoda</taxon>
        <taxon>Insecta</taxon>
        <taxon>Pterygota</taxon>
        <taxon>Neoptera</taxon>
        <taxon>Endopterygota</taxon>
        <taxon>Lepidoptera</taxon>
        <taxon>Glossata</taxon>
        <taxon>Ditrysia</taxon>
        <taxon>Noctuoidea</taxon>
        <taxon>Noctuidae</taxon>
        <taxon>Heliothinae</taxon>
        <taxon>Heliothis</taxon>
    </lineage>
</organism>
<keyword evidence="7" id="KW-1205">Fibrinolytic toxin</keyword>
<dbReference type="InterPro" id="IPR043504">
    <property type="entry name" value="Peptidase_S1_PA_chymotrypsin"/>
</dbReference>
<dbReference type="PROSITE" id="PS50240">
    <property type="entry name" value="TRYPSIN_DOM"/>
    <property type="match status" value="1"/>
</dbReference>
<feature type="domain" description="Peptidase S1" evidence="9">
    <location>
        <begin position="139"/>
        <end position="388"/>
    </location>
</feature>
<dbReference type="Pfam" id="PF00089">
    <property type="entry name" value="Trypsin"/>
    <property type="match status" value="1"/>
</dbReference>
<evidence type="ECO:0000256" key="3">
    <source>
        <dbReference type="ARBA" id="ARBA00023157"/>
    </source>
</evidence>
<dbReference type="Gene3D" id="2.40.10.10">
    <property type="entry name" value="Trypsin-like serine proteases"/>
    <property type="match status" value="1"/>
</dbReference>
<dbReference type="InterPro" id="IPR001254">
    <property type="entry name" value="Trypsin_dom"/>
</dbReference>
<reference evidence="10" key="1">
    <citation type="submission" date="2017-09" db="EMBL/GenBank/DDBJ databases">
        <title>Contemporary evolution of a Lepidopteran species, Heliothis virescens, in response to modern agricultural practices.</title>
        <authorList>
            <person name="Fritz M.L."/>
            <person name="Deyonke A.M."/>
            <person name="Papanicolaou A."/>
            <person name="Micinski S."/>
            <person name="Westbrook J."/>
            <person name="Gould F."/>
        </authorList>
    </citation>
    <scope>NUCLEOTIDE SEQUENCE [LARGE SCALE GENOMIC DNA]</scope>
    <source>
        <strain evidence="10">HvINT-</strain>
        <tissue evidence="10">Whole body</tissue>
    </source>
</reference>
<dbReference type="GO" id="GO:0090729">
    <property type="term" value="F:toxin activity"/>
    <property type="evidence" value="ECO:0007669"/>
    <property type="project" value="UniProtKB-KW"/>
</dbReference>
<name>A0A2A4K1V9_HELVI</name>
<dbReference type="PRINTS" id="PR00722">
    <property type="entry name" value="CHYMOTRYPSIN"/>
</dbReference>
<gene>
    <name evidence="10" type="ORF">B5V51_5980</name>
</gene>
<dbReference type="GO" id="GO:0006508">
    <property type="term" value="P:proteolysis"/>
    <property type="evidence" value="ECO:0007669"/>
    <property type="project" value="InterPro"/>
</dbReference>
<evidence type="ECO:0000313" key="10">
    <source>
        <dbReference type="EMBL" id="PCG77884.1"/>
    </source>
</evidence>
<accession>A0A2A4K1V9</accession>
<dbReference type="SMART" id="SM00020">
    <property type="entry name" value="Tryp_SPc"/>
    <property type="match status" value="1"/>
</dbReference>
<keyword evidence="2" id="KW-0800">Toxin</keyword>
<dbReference type="STRING" id="7102.A0A2A4K1V9"/>
<evidence type="ECO:0000259" key="9">
    <source>
        <dbReference type="PROSITE" id="PS50240"/>
    </source>
</evidence>
<comment type="caution">
    <text evidence="10">The sequence shown here is derived from an EMBL/GenBank/DDBJ whole genome shotgun (WGS) entry which is preliminary data.</text>
</comment>
<evidence type="ECO:0000256" key="8">
    <source>
        <dbReference type="SAM" id="SignalP"/>
    </source>
</evidence>
<dbReference type="InterPro" id="IPR051487">
    <property type="entry name" value="Ser/Thr_Proteases_Immune/Dev"/>
</dbReference>
<comment type="similarity">
    <text evidence="5">Belongs to the peptidase S1 family. CLIP subfamily.</text>
</comment>
<evidence type="ECO:0000256" key="5">
    <source>
        <dbReference type="ARBA" id="ARBA00024195"/>
    </source>
</evidence>
<keyword evidence="4" id="KW-1199">Hemostasis impairing toxin</keyword>
<evidence type="ECO:0000256" key="7">
    <source>
        <dbReference type="ARBA" id="ARBA00084094"/>
    </source>
</evidence>
<dbReference type="PANTHER" id="PTHR24256">
    <property type="entry name" value="TRYPTASE-RELATED"/>
    <property type="match status" value="1"/>
</dbReference>
<dbReference type="AlphaFoldDB" id="A0A2A4K1V9"/>
<keyword evidence="3" id="KW-1015">Disulfide bond</keyword>
<comment type="function">
    <text evidence="6">Fibrinolytic activity; shows preferential cleavage of Arg-Gly bonds in all three fibrinogen chains. Contact with the caterpillars causes severe bleeding, due the anticoagulant effect of the protein.</text>
</comment>
<dbReference type="CDD" id="cd00190">
    <property type="entry name" value="Tryp_SPc"/>
    <property type="match status" value="1"/>
</dbReference>
<comment type="subcellular location">
    <subcellularLocation>
        <location evidence="1">Secreted</location>
        <location evidence="1">Extracellular space</location>
    </subcellularLocation>
</comment>
<dbReference type="FunFam" id="2.40.10.10:FF:000068">
    <property type="entry name" value="transmembrane protease serine 2"/>
    <property type="match status" value="1"/>
</dbReference>
<evidence type="ECO:0000256" key="4">
    <source>
        <dbReference type="ARBA" id="ARBA00023240"/>
    </source>
</evidence>
<protein>
    <recommendedName>
        <fullName evidence="9">Peptidase S1 domain-containing protein</fullName>
    </recommendedName>
</protein>
<dbReference type="GO" id="GO:0004252">
    <property type="term" value="F:serine-type endopeptidase activity"/>
    <property type="evidence" value="ECO:0007669"/>
    <property type="project" value="InterPro"/>
</dbReference>
<dbReference type="InterPro" id="IPR009003">
    <property type="entry name" value="Peptidase_S1_PA"/>
</dbReference>
<evidence type="ECO:0000256" key="2">
    <source>
        <dbReference type="ARBA" id="ARBA00022656"/>
    </source>
</evidence>
<feature type="signal peptide" evidence="8">
    <location>
        <begin position="1"/>
        <end position="18"/>
    </location>
</feature>
<sequence>MYKYIALCLCVGLCGVVGDLNLDEGAPCEWDGVKGQCVKETRCLTTLDKRSSAEPHGVCSVKDDVKIICCTDCELVNDTRNVVMSPRTGFFFKDGTKARDNCLEYLKTLPYRCREGGFYSGISKEYNEKEKCHIIGEWGIGGAPPPGHVSGAEYPHQAVLGYGKELSSAKWIAGGTILSDRFILTAAHASRSGFGDDLKFVAVDVKKRSDPPSSWQTHTVKRIIPHPEYKGTKYNDIALIETENPITFNKNVLPACLHVVDVDTSTAVATTWRDVKGTDYTKFADTLQKINLEKFSDEECKSAYGEHRLLKNGIDTNTQMCYGSRSQAPEACMGLSGEPLLVKNQFSGCIHAVIGVTSFGQACGPSPQKPDVFTRVAYYKPWIESIVWA</sequence>
<feature type="chain" id="PRO_5013150398" description="Peptidase S1 domain-containing protein" evidence="8">
    <location>
        <begin position="19"/>
        <end position="389"/>
    </location>
</feature>